<evidence type="ECO:0000256" key="1">
    <source>
        <dbReference type="ARBA" id="ARBA00022750"/>
    </source>
</evidence>
<dbReference type="PANTHER" id="PTHR11439">
    <property type="entry name" value="GAG-POL-RELATED RETROTRANSPOSON"/>
    <property type="match status" value="1"/>
</dbReference>
<keyword evidence="3" id="KW-0472">Membrane</keyword>
<keyword evidence="1" id="KW-0378">Hydrolase</keyword>
<keyword evidence="1" id="KW-0064">Aspartyl protease</keyword>
<accession>I7K8K8</accession>
<feature type="transmembrane region" description="Helical" evidence="3">
    <location>
        <begin position="75"/>
        <end position="98"/>
    </location>
</feature>
<dbReference type="Pfam" id="PF25597">
    <property type="entry name" value="SH3_retrovirus"/>
    <property type="match status" value="1"/>
</dbReference>
<evidence type="ECO:0000256" key="3">
    <source>
        <dbReference type="SAM" id="Phobius"/>
    </source>
</evidence>
<reference evidence="5" key="1">
    <citation type="journal article" date="2012" name="Tree Genet. Genomes">
        <title>A Candidate Gene for Fire Blight Resistance in Malus . robusta 5 is Coding for a CC-NBS-LRR.</title>
        <authorList>
            <person name="Fahrentrapp J."/>
            <person name="Broggini G.A.L."/>
            <person name="Kellerhals M."/>
            <person name="Peil A."/>
            <person name="Richter K."/>
            <person name="Zini E."/>
            <person name="Gessler C."/>
        </authorList>
    </citation>
    <scope>NUCLEOTIDE SEQUENCE</scope>
</reference>
<evidence type="ECO:0000259" key="4">
    <source>
        <dbReference type="PROSITE" id="PS50994"/>
    </source>
</evidence>
<feature type="region of interest" description="Disordered" evidence="2">
    <location>
        <begin position="20"/>
        <end position="40"/>
    </location>
</feature>
<proteinExistence type="predicted"/>
<feature type="transmembrane region" description="Helical" evidence="3">
    <location>
        <begin position="47"/>
        <end position="69"/>
    </location>
</feature>
<dbReference type="GO" id="GO:0015074">
    <property type="term" value="P:DNA integration"/>
    <property type="evidence" value="ECO:0007669"/>
    <property type="project" value="InterPro"/>
</dbReference>
<dbReference type="InterPro" id="IPR043502">
    <property type="entry name" value="DNA/RNA_pol_sf"/>
</dbReference>
<dbReference type="Gene3D" id="3.30.420.10">
    <property type="entry name" value="Ribonuclease H-like superfamily/Ribonuclease H"/>
    <property type="match status" value="1"/>
</dbReference>
<dbReference type="Pfam" id="PF00665">
    <property type="entry name" value="rve"/>
    <property type="match status" value="1"/>
</dbReference>
<dbReference type="InterPro" id="IPR025724">
    <property type="entry name" value="GAG-pre-integrase_dom"/>
</dbReference>
<sequence length="1670" mass="184505">MKACLQQVNKIFTSALDNDLETTAPAEPPPPAAAASSRPPRKHNFDWATIILAYCLSTAIAMALIPIQLHSKQLPLTFCFLGLAITLSFSSILVGKFIQNSKCSRIIVHLFHYFGVFFGVTAFFVSITIPFPLWFKCTASVIYAASGLVVATGMDATPGSGAGGPLDHLVELPTGSDPGELLDPTPIRRFPLLAIFLLFLHFLIFQTDPYFSDLFFFPLHFTSLAISAAASSSDSPSPPPANPNSPANLPPSVLSNPPIMTLGTISITNVAGMVPTKLNRQNYITWRSLFIPVLKRFKLIGLVNGEDLCPPPFVRDPSGTCVPNASFETWCERDQILMIWINSTLSKDLLPLTIGMEDSRSLWQSLERRFSGASRTHVHSLRSKIQTIHKGDSSMTDFLNSIKEISNKLAAAGEPLSESDLVAYILSGLPDEYESFVDSIETRNESVTADELHGLLLSKEISLQKRKTRASSSSNAPFHAYAAQSSTHVGHFNKGNSRGRFHNRNRYTQNRNFGGNKPHNWHANNSGGILGAGPSRQPAGPSSSSGCSVQCQLCLQYGHWAPMCNRLSQFAQSQSPTAMSAMTSSASPSYWLTDSGASHHVTPDPSALNSAIPYSGNDQLFVGDGKGLCISHTGSALIRTKHATFRLNDVLLVPQASHNLLSVYKFVYDNWCYLTFDPFGFYVKDLSTGKMLFQGPSEGGLYPFYWNASNGVSGIAISPTALMIAKADIHTWHRRLGHPSGGTLHSVVHKNHLPVIGYVNNMSVCTACQLGKSYRLSFSTLPCTSSRPLQLLHTDVWGPSPTSSCTGYRFYLIIVDDFTKYSWLYPLHFKSDVFSTLKTFILKLQTLLDLQVQSIRSDSGGEFLNKSLQSFFNEQGITHQLSCLHTSEQNGCAERKHRHVVEMGRTLLSQSDLPTQFWVEAFQTVVYLINRLPPQSSVISPWELLFHASPKYHTLKAFGCACYPWLQPYSRDKLDFKSKQCVFLGYSLNHSGYRCWDPISNRLYISRHVVFDESLFPYKSLSSQASHHSPCVSSPLHPPMSLHLPLPVSHLEQQSSPAAALEGRNASPPSIFSTAAHTTIPSSAQESLHTPPVSSSPAEPPPLPPPIPVNTHTMITRAKAGIHKPKVFTATKHQLPSTVDSLTALPPTPSTFLQASKSSHWMEAMQFEFQALQSTGTWELVPNHSTYNIVGCKWVFKVKHKPDGTIERYKARLVAKGFHQQEGLDFSETFSPVAKPTTIRILLSIAVSYYWFIHQLDVSNAFLHGHLKEDVYMVQPPGFVDPSKPHHVCKLRKSLYGLKQAPRAWYEAFYTAILSLGFSSSHSDTSLFIKRDTSITFILVYVDDIIITGSSVTECQSIISQLQTMFPVKDLGDINYFLGIEVHKSDQGLLLHQAKYALDLLKKTDMLGAKPCATPVSTSKLDHSGTLLSDPTSYRSTVGALQYLTWTRPDLAFAVNQVCQYMHSPQTIHLQAVKRILRYLKGTVDLGLWFTKGSQCLTAWSDADWAGCPVDRRSTSGYCVFLGSNLISWSAKKQATVARSSTEAEYRSLANTAAEITWVCKILHDISFPLLKTPVIYCDNKSVIALAFNPVFHARTKHVEIDYHYIREKVLLGHIGVQHVASLLQIADIFTKPLAADRFAALTSKLSVRSPSFSLRGCVKSIISHSSNAS</sequence>
<feature type="region of interest" description="Disordered" evidence="2">
    <location>
        <begin position="493"/>
        <end position="542"/>
    </location>
</feature>
<dbReference type="SUPFAM" id="SSF53098">
    <property type="entry name" value="Ribonuclease H-like"/>
    <property type="match status" value="1"/>
</dbReference>
<dbReference type="InterPro" id="IPR057670">
    <property type="entry name" value="SH3_retrovirus"/>
</dbReference>
<keyword evidence="3" id="KW-0812">Transmembrane</keyword>
<keyword evidence="3" id="KW-1133">Transmembrane helix</keyword>
<dbReference type="GO" id="GO:0004190">
    <property type="term" value="F:aspartic-type endopeptidase activity"/>
    <property type="evidence" value="ECO:0007669"/>
    <property type="project" value="UniProtKB-KW"/>
</dbReference>
<feature type="domain" description="Integrase catalytic" evidence="4">
    <location>
        <begin position="784"/>
        <end position="949"/>
    </location>
</feature>
<organism evidence="5">
    <name type="scientific">Malus x robusta</name>
    <dbReference type="NCBI Taxonomy" id="1184610"/>
    <lineage>
        <taxon>Eukaryota</taxon>
        <taxon>Viridiplantae</taxon>
        <taxon>Streptophyta</taxon>
        <taxon>Embryophyta</taxon>
        <taxon>Tracheophyta</taxon>
        <taxon>Spermatophyta</taxon>
        <taxon>Magnoliopsida</taxon>
        <taxon>eudicotyledons</taxon>
        <taxon>Gunneridae</taxon>
        <taxon>Pentapetalae</taxon>
        <taxon>rosids</taxon>
        <taxon>fabids</taxon>
        <taxon>Rosales</taxon>
        <taxon>Rosaceae</taxon>
        <taxon>Amygdaloideae</taxon>
        <taxon>Maleae</taxon>
        <taxon>Malus</taxon>
    </lineage>
</organism>
<dbReference type="Pfam" id="PF14223">
    <property type="entry name" value="Retrotran_gag_2"/>
    <property type="match status" value="1"/>
</dbReference>
<gene>
    <name evidence="5" type="primary">T4.5</name>
</gene>
<dbReference type="SUPFAM" id="SSF56672">
    <property type="entry name" value="DNA/RNA polymerases"/>
    <property type="match status" value="1"/>
</dbReference>
<keyword evidence="1" id="KW-0645">Protease</keyword>
<dbReference type="GO" id="GO:0003676">
    <property type="term" value="F:nucleic acid binding"/>
    <property type="evidence" value="ECO:0007669"/>
    <property type="project" value="InterPro"/>
</dbReference>
<dbReference type="Pfam" id="PF22936">
    <property type="entry name" value="Pol_BBD"/>
    <property type="match status" value="1"/>
</dbReference>
<name>I7K8K8_9ROSA</name>
<dbReference type="InterPro" id="IPR012337">
    <property type="entry name" value="RNaseH-like_sf"/>
</dbReference>
<dbReference type="Pfam" id="PF07727">
    <property type="entry name" value="RVT_2"/>
    <property type="match status" value="1"/>
</dbReference>
<dbReference type="InterPro" id="IPR001584">
    <property type="entry name" value="Integrase_cat-core"/>
</dbReference>
<dbReference type="EMBL" id="HE805490">
    <property type="protein sequence ID" value="CCH50966.1"/>
    <property type="molecule type" value="Genomic_DNA"/>
</dbReference>
<feature type="region of interest" description="Disordered" evidence="2">
    <location>
        <begin position="1053"/>
        <end position="1106"/>
    </location>
</feature>
<feature type="compositionally biased region" description="Polar residues" evidence="2">
    <location>
        <begin position="1067"/>
        <end position="1088"/>
    </location>
</feature>
<dbReference type="PROSITE" id="PS50994">
    <property type="entry name" value="INTEGRASE"/>
    <property type="match status" value="1"/>
</dbReference>
<protein>
    <submittedName>
        <fullName evidence="5">T4.5 protein</fullName>
    </submittedName>
</protein>
<dbReference type="InterPro" id="IPR054722">
    <property type="entry name" value="PolX-like_BBD"/>
</dbReference>
<evidence type="ECO:0000313" key="5">
    <source>
        <dbReference type="EMBL" id="CCH50966.1"/>
    </source>
</evidence>
<dbReference type="InterPro" id="IPR013103">
    <property type="entry name" value="RVT_2"/>
</dbReference>
<feature type="transmembrane region" description="Helical" evidence="3">
    <location>
        <begin position="110"/>
        <end position="135"/>
    </location>
</feature>
<dbReference type="PANTHER" id="PTHR11439:SF455">
    <property type="entry name" value="RLK (RECEPTOR-LIKE PROTEIN KINASE) 8, PUTATIVE-RELATED"/>
    <property type="match status" value="1"/>
</dbReference>
<dbReference type="CDD" id="cd09272">
    <property type="entry name" value="RNase_HI_RT_Ty1"/>
    <property type="match status" value="1"/>
</dbReference>
<evidence type="ECO:0000256" key="2">
    <source>
        <dbReference type="SAM" id="MobiDB-lite"/>
    </source>
</evidence>
<dbReference type="Pfam" id="PF13976">
    <property type="entry name" value="gag_pre-integrs"/>
    <property type="match status" value="1"/>
</dbReference>
<dbReference type="InterPro" id="IPR036397">
    <property type="entry name" value="RNaseH_sf"/>
</dbReference>